<name>A0A553JMD2_SHEHA</name>
<keyword evidence="9" id="KW-1185">Reference proteome</keyword>
<keyword evidence="2 5" id="KW-0812">Transmembrane</keyword>
<comment type="catalytic activity">
    <reaction evidence="5">
        <text>a quinone + NADH + 5 H(+)(in) = a quinol + NAD(+) + 4 H(+)(out)</text>
        <dbReference type="Rhea" id="RHEA:57888"/>
        <dbReference type="ChEBI" id="CHEBI:15378"/>
        <dbReference type="ChEBI" id="CHEBI:24646"/>
        <dbReference type="ChEBI" id="CHEBI:57540"/>
        <dbReference type="ChEBI" id="CHEBI:57945"/>
        <dbReference type="ChEBI" id="CHEBI:132124"/>
    </reaction>
</comment>
<dbReference type="InterPro" id="IPR001750">
    <property type="entry name" value="ND/Mrp_TM"/>
</dbReference>
<feature type="transmembrane region" description="Helical" evidence="5">
    <location>
        <begin position="407"/>
        <end position="427"/>
    </location>
</feature>
<evidence type="ECO:0000256" key="6">
    <source>
        <dbReference type="RuleBase" id="RU000320"/>
    </source>
</evidence>
<dbReference type="PANTHER" id="PTHR22773">
    <property type="entry name" value="NADH DEHYDROGENASE"/>
    <property type="match status" value="1"/>
</dbReference>
<evidence type="ECO:0000256" key="1">
    <source>
        <dbReference type="ARBA" id="ARBA00004127"/>
    </source>
</evidence>
<feature type="transmembrane region" description="Helical" evidence="5">
    <location>
        <begin position="321"/>
        <end position="344"/>
    </location>
</feature>
<dbReference type="GO" id="GO:0042773">
    <property type="term" value="P:ATP synthesis coupled electron transport"/>
    <property type="evidence" value="ECO:0007669"/>
    <property type="project" value="InterPro"/>
</dbReference>
<dbReference type="Pfam" id="PF00361">
    <property type="entry name" value="Proton_antipo_M"/>
    <property type="match status" value="1"/>
</dbReference>
<comment type="function">
    <text evidence="5">NDH-1 shuttles electrons from NADH, via FMN and iron-sulfur (Fe-S) centers, to quinones in the respiratory chain. The immediate electron acceptor for the enzyme in this species is believed to be ubiquinone. Couples the redox reaction to proton translocation (for every two electrons transferred, four hydrogen ions are translocated across the cytoplasmic membrane), and thus conserves the redox energy in a proton gradient.</text>
</comment>
<dbReference type="GO" id="GO:0048038">
    <property type="term" value="F:quinone binding"/>
    <property type="evidence" value="ECO:0007669"/>
    <property type="project" value="UniProtKB-KW"/>
</dbReference>
<feature type="transmembrane region" description="Helical" evidence="5">
    <location>
        <begin position="98"/>
        <end position="115"/>
    </location>
</feature>
<feature type="transmembrane region" description="Helical" evidence="5">
    <location>
        <begin position="290"/>
        <end position="309"/>
    </location>
</feature>
<keyword evidence="5" id="KW-0813">Transport</keyword>
<comment type="caution">
    <text evidence="8">The sequence shown here is derived from an EMBL/GenBank/DDBJ whole genome shotgun (WGS) entry which is preliminary data.</text>
</comment>
<dbReference type="HAMAP" id="MF_00445">
    <property type="entry name" value="NDH1_NuoN_1"/>
    <property type="match status" value="1"/>
</dbReference>
<dbReference type="OrthoDB" id="9768329at2"/>
<keyword evidence="5" id="KW-0874">Quinone</keyword>
<protein>
    <recommendedName>
        <fullName evidence="5">NADH-quinone oxidoreductase subunit N</fullName>
        <ecNumber evidence="5">7.1.1.-</ecNumber>
    </recommendedName>
    <alternativeName>
        <fullName evidence="5">NADH dehydrogenase I subunit N</fullName>
    </alternativeName>
    <alternativeName>
        <fullName evidence="5">NDH-1 subunit N</fullName>
    </alternativeName>
</protein>
<evidence type="ECO:0000313" key="8">
    <source>
        <dbReference type="EMBL" id="TRY13622.1"/>
    </source>
</evidence>
<reference evidence="9" key="1">
    <citation type="submission" date="2019-07" db="EMBL/GenBank/DDBJ databases">
        <title>Shewanella sp. YLB-08 draft genomic sequence.</title>
        <authorList>
            <person name="Yu L."/>
        </authorList>
    </citation>
    <scope>NUCLEOTIDE SEQUENCE [LARGE SCALE GENOMIC DNA]</scope>
    <source>
        <strain evidence="9">JCM 20706</strain>
    </source>
</reference>
<keyword evidence="5" id="KW-0520">NAD</keyword>
<feature type="transmembrane region" description="Helical" evidence="5">
    <location>
        <begin position="31"/>
        <end position="52"/>
    </location>
</feature>
<keyword evidence="4 5" id="KW-0472">Membrane</keyword>
<comment type="subcellular location">
    <subcellularLocation>
        <location evidence="5">Cell membrane</location>
        <topology evidence="5">Multi-pass membrane protein</topology>
    </subcellularLocation>
    <subcellularLocation>
        <location evidence="1">Endomembrane system</location>
        <topology evidence="1">Multi-pass membrane protein</topology>
    </subcellularLocation>
    <subcellularLocation>
        <location evidence="6">Membrane</location>
        <topology evidence="6">Multi-pass membrane protein</topology>
    </subcellularLocation>
</comment>
<dbReference type="GO" id="GO:0012505">
    <property type="term" value="C:endomembrane system"/>
    <property type="evidence" value="ECO:0007669"/>
    <property type="project" value="UniProtKB-SubCell"/>
</dbReference>
<feature type="transmembrane region" description="Helical" evidence="5">
    <location>
        <begin position="150"/>
        <end position="172"/>
    </location>
</feature>
<evidence type="ECO:0000313" key="9">
    <source>
        <dbReference type="Proteomes" id="UP000318126"/>
    </source>
</evidence>
<keyword evidence="5" id="KW-1003">Cell membrane</keyword>
<proteinExistence type="inferred from homology"/>
<dbReference type="Proteomes" id="UP000318126">
    <property type="component" value="Unassembled WGS sequence"/>
</dbReference>
<keyword evidence="3 5" id="KW-1133">Transmembrane helix</keyword>
<evidence type="ECO:0000259" key="7">
    <source>
        <dbReference type="Pfam" id="PF00361"/>
    </source>
</evidence>
<accession>A0A553JMD2</accession>
<dbReference type="EMBL" id="VKGK01000017">
    <property type="protein sequence ID" value="TRY13622.1"/>
    <property type="molecule type" value="Genomic_DNA"/>
</dbReference>
<gene>
    <name evidence="5" type="primary">nuoN</name>
    <name evidence="8" type="ORF">FN961_14255</name>
</gene>
<dbReference type="NCBIfam" id="TIGR01770">
    <property type="entry name" value="NDH_I_N"/>
    <property type="match status" value="1"/>
</dbReference>
<feature type="domain" description="NADH:quinone oxidoreductase/Mrp antiporter transmembrane" evidence="7">
    <location>
        <begin position="115"/>
        <end position="415"/>
    </location>
</feature>
<feature type="transmembrane region" description="Helical" evidence="5">
    <location>
        <begin position="121"/>
        <end position="138"/>
    </location>
</feature>
<sequence length="473" mass="51989">MSLHFLPAMIISITILILLLAIALKRAHNLAYVITGLGLIGAFFSQCILLYLPNSSDGLFAFSPVSSLLSLLMLSILIFLWLQLYAWLAKQKGHKEEFYLLLLLVSLGALGMIVSEHFASFFLTLELMSLSFVGLIAYSQDKPVSQEAGIKYLVLSAVASAFILMGIAILYLQTGSLAFEQVTNEVSSSSSIPLLSTTGIIFILIGLFFKLSMVPCHLWVADIFQGAPLPSTALLSTISKLASFVVLWKMFNLGGWQHDHIILEIIGLVAVASMLIGNLLALLQNNILRILAFSSISHFGYLLILLLLFNQDADLLENAEFPLEALIFYLSAYLITLTGTFTVLMQLEGKTKLEQLTGLFWTRPLHAASLSVLMLSLAGIPLTIGFMGKFYLVTATISNQVLWPLPFLVIASVIGLFFYLRIIMVMLSSINQVERSSASTTGERASLWFIIAVVMGLGTFPAFFAEIIKHTVR</sequence>
<dbReference type="RefSeq" id="WP_144040852.1">
    <property type="nucleotide sequence ID" value="NZ_BMPL01000036.1"/>
</dbReference>
<dbReference type="GO" id="GO:0050136">
    <property type="term" value="F:NADH dehydrogenase (quinone) (non-electrogenic) activity"/>
    <property type="evidence" value="ECO:0007669"/>
    <property type="project" value="UniProtKB-UniRule"/>
</dbReference>
<feature type="transmembrane region" description="Helical" evidence="5">
    <location>
        <begin position="365"/>
        <end position="387"/>
    </location>
</feature>
<feature type="transmembrane region" description="Helical" evidence="5">
    <location>
        <begin position="192"/>
        <end position="211"/>
    </location>
</feature>
<evidence type="ECO:0000256" key="4">
    <source>
        <dbReference type="ARBA" id="ARBA00023136"/>
    </source>
</evidence>
<comment type="subunit">
    <text evidence="5">NDH-1 is composed of 13 different subunits. Subunits NuoA, H, J, K, L, M, N constitute the membrane sector of the complex.</text>
</comment>
<dbReference type="EC" id="7.1.1.-" evidence="5"/>
<feature type="transmembrane region" description="Helical" evidence="5">
    <location>
        <begin position="447"/>
        <end position="468"/>
    </location>
</feature>
<organism evidence="8 9">
    <name type="scientific">Shewanella hanedai</name>
    <name type="common">Alteromonas hanedai</name>
    <dbReference type="NCBI Taxonomy" id="25"/>
    <lineage>
        <taxon>Bacteria</taxon>
        <taxon>Pseudomonadati</taxon>
        <taxon>Pseudomonadota</taxon>
        <taxon>Gammaproteobacteria</taxon>
        <taxon>Alteromonadales</taxon>
        <taxon>Shewanellaceae</taxon>
        <taxon>Shewanella</taxon>
    </lineage>
</organism>
<evidence type="ECO:0000256" key="3">
    <source>
        <dbReference type="ARBA" id="ARBA00022989"/>
    </source>
</evidence>
<dbReference type="GO" id="GO:0008137">
    <property type="term" value="F:NADH dehydrogenase (ubiquinone) activity"/>
    <property type="evidence" value="ECO:0007669"/>
    <property type="project" value="InterPro"/>
</dbReference>
<feature type="transmembrane region" description="Helical" evidence="5">
    <location>
        <begin position="260"/>
        <end position="283"/>
    </location>
</feature>
<dbReference type="InterPro" id="IPR010096">
    <property type="entry name" value="NADH-Q_OxRdtase_suN/2"/>
</dbReference>
<feature type="transmembrane region" description="Helical" evidence="5">
    <location>
        <begin position="223"/>
        <end position="248"/>
    </location>
</feature>
<dbReference type="AlphaFoldDB" id="A0A553JMD2"/>
<keyword evidence="5" id="KW-1278">Translocase</keyword>
<dbReference type="GO" id="GO:0005886">
    <property type="term" value="C:plasma membrane"/>
    <property type="evidence" value="ECO:0007669"/>
    <property type="project" value="UniProtKB-SubCell"/>
</dbReference>
<comment type="similarity">
    <text evidence="5">Belongs to the complex I subunit 2 family.</text>
</comment>
<feature type="transmembrane region" description="Helical" evidence="5">
    <location>
        <begin position="64"/>
        <end position="86"/>
    </location>
</feature>
<feature type="transmembrane region" description="Helical" evidence="5">
    <location>
        <begin position="6"/>
        <end position="24"/>
    </location>
</feature>
<evidence type="ECO:0000256" key="5">
    <source>
        <dbReference type="HAMAP-Rule" id="MF_00445"/>
    </source>
</evidence>
<evidence type="ECO:0000256" key="2">
    <source>
        <dbReference type="ARBA" id="ARBA00022692"/>
    </source>
</evidence>
<keyword evidence="5" id="KW-0830">Ubiquinone</keyword>